<evidence type="ECO:0000313" key="5">
    <source>
        <dbReference type="Proteomes" id="UP000268727"/>
    </source>
</evidence>
<name>A0A3N1HGH7_9PSEU</name>
<dbReference type="EMBL" id="RJKM01000001">
    <property type="protein sequence ID" value="ROP41571.1"/>
    <property type="molecule type" value="Genomic_DNA"/>
</dbReference>
<dbReference type="InterPro" id="IPR011055">
    <property type="entry name" value="Dup_hybrid_motif"/>
</dbReference>
<feature type="coiled-coil region" evidence="1">
    <location>
        <begin position="141"/>
        <end position="180"/>
    </location>
</feature>
<accession>A0A3N1HGH7</accession>
<dbReference type="AlphaFoldDB" id="A0A3N1HGH7"/>
<dbReference type="PANTHER" id="PTHR21666:SF270">
    <property type="entry name" value="MUREIN HYDROLASE ACTIVATOR ENVC"/>
    <property type="match status" value="1"/>
</dbReference>
<feature type="region of interest" description="Disordered" evidence="2">
    <location>
        <begin position="1"/>
        <end position="33"/>
    </location>
</feature>
<protein>
    <submittedName>
        <fullName evidence="4">Peptidase M23-like protein</fullName>
    </submittedName>
</protein>
<keyword evidence="1" id="KW-0175">Coiled coil</keyword>
<keyword evidence="5" id="KW-1185">Reference proteome</keyword>
<evidence type="ECO:0000256" key="2">
    <source>
        <dbReference type="SAM" id="MobiDB-lite"/>
    </source>
</evidence>
<dbReference type="Gene3D" id="2.70.70.10">
    <property type="entry name" value="Glucose Permease (Domain IIA)"/>
    <property type="match status" value="1"/>
</dbReference>
<comment type="caution">
    <text evidence="4">The sequence shown here is derived from an EMBL/GenBank/DDBJ whole genome shotgun (WGS) entry which is preliminary data.</text>
</comment>
<evidence type="ECO:0000256" key="1">
    <source>
        <dbReference type="SAM" id="Coils"/>
    </source>
</evidence>
<sequence>MQEGTTLARHTKADGRRAFTAPRTPFGNRSHRAECDRKPVSGRVAAAVVAAGALATGVGAAGGGFDGGDTRFLPVAAGSDLAAALVHSTAPAQPDVRTVHAVEPAFEAAKLMRSEGLFVRQHVDQAIRHASEGFTARQAELKRQQDAAAAEQARVDAENARIAQEQARAAEQKAAEEAAAAAARRPTVVKPAEGQFTSGFGSRWGTTHYGVDIANSIGTPILSAMDGVVVEAGPASGFGLWVRVQHNDGTITIYGHVNETLVSAGQQVQAGQQIATMGNRGQSTGPHLHFEVWVNGSQKIDPVGWLGERGISL</sequence>
<proteinExistence type="predicted"/>
<dbReference type="PANTHER" id="PTHR21666">
    <property type="entry name" value="PEPTIDASE-RELATED"/>
    <property type="match status" value="1"/>
</dbReference>
<reference evidence="4 5" key="1">
    <citation type="submission" date="2018-11" db="EMBL/GenBank/DDBJ databases">
        <title>Sequencing the genomes of 1000 actinobacteria strains.</title>
        <authorList>
            <person name="Klenk H.-P."/>
        </authorList>
    </citation>
    <scope>NUCLEOTIDE SEQUENCE [LARGE SCALE GENOMIC DNA]</scope>
    <source>
        <strain evidence="4 5">DSM 44231</strain>
    </source>
</reference>
<dbReference type="Proteomes" id="UP000268727">
    <property type="component" value="Unassembled WGS sequence"/>
</dbReference>
<feature type="domain" description="M23ase beta-sheet core" evidence="3">
    <location>
        <begin position="207"/>
        <end position="302"/>
    </location>
</feature>
<dbReference type="CDD" id="cd12797">
    <property type="entry name" value="M23_peptidase"/>
    <property type="match status" value="1"/>
</dbReference>
<dbReference type="GO" id="GO:0004222">
    <property type="term" value="F:metalloendopeptidase activity"/>
    <property type="evidence" value="ECO:0007669"/>
    <property type="project" value="TreeGrafter"/>
</dbReference>
<dbReference type="SUPFAM" id="SSF51261">
    <property type="entry name" value="Duplicated hybrid motif"/>
    <property type="match status" value="1"/>
</dbReference>
<dbReference type="Pfam" id="PF01551">
    <property type="entry name" value="Peptidase_M23"/>
    <property type="match status" value="1"/>
</dbReference>
<gene>
    <name evidence="4" type="ORF">EDD40_7007</name>
</gene>
<dbReference type="OrthoDB" id="1099523at2"/>
<evidence type="ECO:0000313" key="4">
    <source>
        <dbReference type="EMBL" id="ROP41571.1"/>
    </source>
</evidence>
<evidence type="ECO:0000259" key="3">
    <source>
        <dbReference type="Pfam" id="PF01551"/>
    </source>
</evidence>
<dbReference type="InterPro" id="IPR050570">
    <property type="entry name" value="Cell_wall_metabolism_enzyme"/>
</dbReference>
<dbReference type="InterPro" id="IPR016047">
    <property type="entry name" value="M23ase_b-sheet_dom"/>
</dbReference>
<organism evidence="4 5">
    <name type="scientific">Saccharothrix texasensis</name>
    <dbReference type="NCBI Taxonomy" id="103734"/>
    <lineage>
        <taxon>Bacteria</taxon>
        <taxon>Bacillati</taxon>
        <taxon>Actinomycetota</taxon>
        <taxon>Actinomycetes</taxon>
        <taxon>Pseudonocardiales</taxon>
        <taxon>Pseudonocardiaceae</taxon>
        <taxon>Saccharothrix</taxon>
    </lineage>
</organism>